<proteinExistence type="predicted"/>
<dbReference type="Gene3D" id="3.30.160.170">
    <property type="entry name" value="FlaG-like"/>
    <property type="match status" value="1"/>
</dbReference>
<organism evidence="1 2">
    <name type="scientific">Alishewanella tabrizica</name>
    <dbReference type="NCBI Taxonomy" id="671278"/>
    <lineage>
        <taxon>Bacteria</taxon>
        <taxon>Pseudomonadati</taxon>
        <taxon>Pseudomonadota</taxon>
        <taxon>Gammaproteobacteria</taxon>
        <taxon>Alteromonadales</taxon>
        <taxon>Alteromonadaceae</taxon>
        <taxon>Alishewanella</taxon>
    </lineage>
</organism>
<protein>
    <recommendedName>
        <fullName evidence="3">Flagellar protein FlaG</fullName>
    </recommendedName>
</protein>
<evidence type="ECO:0008006" key="3">
    <source>
        <dbReference type="Google" id="ProtNLM"/>
    </source>
</evidence>
<evidence type="ECO:0000313" key="2">
    <source>
        <dbReference type="Proteomes" id="UP000634667"/>
    </source>
</evidence>
<dbReference type="SUPFAM" id="SSF160214">
    <property type="entry name" value="FlaG-like"/>
    <property type="match status" value="1"/>
</dbReference>
<dbReference type="InterPro" id="IPR005186">
    <property type="entry name" value="FlaG"/>
</dbReference>
<dbReference type="InterPro" id="IPR035924">
    <property type="entry name" value="FlaG-like_sf"/>
</dbReference>
<gene>
    <name evidence="1" type="ORF">GCM10008111_19430</name>
</gene>
<comment type="caution">
    <text evidence="1">The sequence shown here is derived from an EMBL/GenBank/DDBJ whole genome shotgun (WGS) entry which is preliminary data.</text>
</comment>
<reference evidence="2" key="1">
    <citation type="journal article" date="2019" name="Int. J. Syst. Evol. Microbiol.">
        <title>The Global Catalogue of Microorganisms (GCM) 10K type strain sequencing project: providing services to taxonomists for standard genome sequencing and annotation.</title>
        <authorList>
            <consortium name="The Broad Institute Genomics Platform"/>
            <consortium name="The Broad Institute Genome Sequencing Center for Infectious Disease"/>
            <person name="Wu L."/>
            <person name="Ma J."/>
        </authorList>
    </citation>
    <scope>NUCLEOTIDE SEQUENCE [LARGE SCALE GENOMIC DNA]</scope>
    <source>
        <strain evidence="2">KCTC 23723</strain>
    </source>
</reference>
<keyword evidence="2" id="KW-1185">Reference proteome</keyword>
<dbReference type="EMBL" id="BMYR01000007">
    <property type="protein sequence ID" value="GGW63485.1"/>
    <property type="molecule type" value="Genomic_DNA"/>
</dbReference>
<dbReference type="PANTHER" id="PTHR37166:SF1">
    <property type="entry name" value="PROTEIN FLAG"/>
    <property type="match status" value="1"/>
</dbReference>
<dbReference type="PANTHER" id="PTHR37166">
    <property type="entry name" value="PROTEIN FLAG"/>
    <property type="match status" value="1"/>
</dbReference>
<dbReference type="Pfam" id="PF03646">
    <property type="entry name" value="FlaG"/>
    <property type="match status" value="1"/>
</dbReference>
<dbReference type="Proteomes" id="UP000634667">
    <property type="component" value="Unassembled WGS sequence"/>
</dbReference>
<accession>A0ABQ2WQP4</accession>
<evidence type="ECO:0000313" key="1">
    <source>
        <dbReference type="EMBL" id="GGW63485.1"/>
    </source>
</evidence>
<name>A0ABQ2WQP4_9ALTE</name>
<sequence length="118" mass="12996">MLPGIENSAAANIVASSNKVSNDTVTPKVTEITSAKPTQVQVEEALDIVNKAAIFEERSLSFKMDEQSGRSIIKVMDKTNDQVIRQIPSEELLKVAQDIKRLQEEMGQSLGVLIDRKV</sequence>